<dbReference type="Pfam" id="PF00004">
    <property type="entry name" value="AAA"/>
    <property type="match status" value="1"/>
</dbReference>
<dbReference type="PANTHER" id="PTHR43392:SF2">
    <property type="entry name" value="AAA-TYPE ATPASE FAMILY PROTEIN _ ANKYRIN REPEAT FAMILY PROTEIN"/>
    <property type="match status" value="1"/>
</dbReference>
<organism evidence="5 6">
    <name type="scientific">Phocaeicola faecium</name>
    <dbReference type="NCBI Taxonomy" id="2762213"/>
    <lineage>
        <taxon>Bacteria</taxon>
        <taxon>Pseudomonadati</taxon>
        <taxon>Bacteroidota</taxon>
        <taxon>Bacteroidia</taxon>
        <taxon>Bacteroidales</taxon>
        <taxon>Bacteroidaceae</taxon>
        <taxon>Phocaeicola</taxon>
    </lineage>
</organism>
<keyword evidence="6" id="KW-1185">Reference proteome</keyword>
<evidence type="ECO:0000313" key="6">
    <source>
        <dbReference type="Proteomes" id="UP000616346"/>
    </source>
</evidence>
<dbReference type="InterPro" id="IPR027417">
    <property type="entry name" value="P-loop_NTPase"/>
</dbReference>
<reference evidence="5 6" key="1">
    <citation type="submission" date="2020-08" db="EMBL/GenBank/DDBJ databases">
        <title>A Genomic Blueprint of the Chicken Gut Microbiome.</title>
        <authorList>
            <person name="Gilroy R."/>
            <person name="Ravi A."/>
            <person name="Getino M."/>
            <person name="Pursley I."/>
            <person name="Horton D.L."/>
            <person name="Alikhan N.-F."/>
            <person name="Baker D."/>
            <person name="Gharbi K."/>
            <person name="Hall N."/>
            <person name="Watson M."/>
            <person name="Adriaenssens E.M."/>
            <person name="Foster-Nyarko E."/>
            <person name="Jarju S."/>
            <person name="Secka A."/>
            <person name="Antonio M."/>
            <person name="Oren A."/>
            <person name="Chaudhuri R."/>
            <person name="La Ragione R.M."/>
            <person name="Hildebrand F."/>
            <person name="Pallen M.J."/>
        </authorList>
    </citation>
    <scope>NUCLEOTIDE SEQUENCE [LARGE SCALE GENOMIC DNA]</scope>
    <source>
        <strain evidence="5 6">Sa1YUN3</strain>
    </source>
</reference>
<feature type="domain" description="AAA+ ATPase" evidence="4">
    <location>
        <begin position="616"/>
        <end position="756"/>
    </location>
</feature>
<dbReference type="Gene3D" id="3.40.50.300">
    <property type="entry name" value="P-loop containing nucleotide triphosphate hydrolases"/>
    <property type="match status" value="1"/>
</dbReference>
<dbReference type="InterPro" id="IPR003593">
    <property type="entry name" value="AAA+_ATPase"/>
</dbReference>
<protein>
    <submittedName>
        <fullName evidence="5">AAA family ATPase</fullName>
    </submittedName>
</protein>
<comment type="caution">
    <text evidence="5">The sequence shown here is derived from an EMBL/GenBank/DDBJ whole genome shotgun (WGS) entry which is preliminary data.</text>
</comment>
<dbReference type="SUPFAM" id="SSF52540">
    <property type="entry name" value="P-loop containing nucleoside triphosphate hydrolases"/>
    <property type="match status" value="1"/>
</dbReference>
<dbReference type="Proteomes" id="UP000616346">
    <property type="component" value="Unassembled WGS sequence"/>
</dbReference>
<evidence type="ECO:0000256" key="3">
    <source>
        <dbReference type="ARBA" id="ARBA00022840"/>
    </source>
</evidence>
<keyword evidence="3" id="KW-0067">ATP-binding</keyword>
<dbReference type="SMART" id="SM00382">
    <property type="entry name" value="AAA"/>
    <property type="match status" value="1"/>
</dbReference>
<keyword evidence="2" id="KW-0547">Nucleotide-binding</keyword>
<dbReference type="CDD" id="cd00009">
    <property type="entry name" value="AAA"/>
    <property type="match status" value="1"/>
</dbReference>
<dbReference type="InterPro" id="IPR050773">
    <property type="entry name" value="CbxX/CfxQ_RuBisCO_ESX"/>
</dbReference>
<evidence type="ECO:0000256" key="1">
    <source>
        <dbReference type="ARBA" id="ARBA00010378"/>
    </source>
</evidence>
<dbReference type="RefSeq" id="WP_191709201.1">
    <property type="nucleotide sequence ID" value="NZ_JACSPQ010000001.1"/>
</dbReference>
<dbReference type="EMBL" id="JACSPQ010000001">
    <property type="protein sequence ID" value="MBD8000669.1"/>
    <property type="molecule type" value="Genomic_DNA"/>
</dbReference>
<evidence type="ECO:0000313" key="5">
    <source>
        <dbReference type="EMBL" id="MBD8000669.1"/>
    </source>
</evidence>
<dbReference type="PANTHER" id="PTHR43392">
    <property type="entry name" value="AAA-TYPE ATPASE FAMILY PROTEIN / ANKYRIN REPEAT FAMILY PROTEIN"/>
    <property type="match status" value="1"/>
</dbReference>
<sequence>MTTNHDSFTYKGYSYLIPTCCNSNPTIRFSGFKLESGEQSFSGSEHEERMFIVSDADNDCRLSIRMDETDCGDDLNATYEVTFHIYRVGEELPVLTVTEAMQTGYYFEAKFPPLTQPLDAGAYFLLFDAALEDNDLTLEWQDGRLFLPFFILKSRDKSTLPAVETAKAVRPQDECRTQGYTSGTLRLQLQLAHPIREMHELTAICYTEDWEFVACDKRLVTPRKCSQTTRHFCFRWSKIWMAGRYTAILMYNREPFAAIDFSYQGKTVTPCTCRPLSAQDVAYHVAKNNRATDGNTPELLHKCIGLARLTPYLTNLLRISEYNRFCENQQLAALKVNPYVSISSLTTFRAKQVAFCLPKLSGYQISEYKQTDCAQWVKDEAPESLLESRKEVAFTLYNVGILCSEKGAGCLAALESAVKETGVYWALTLCGTADEIKRLFAISPTLEQYVCPEYRIQIGLPSAAEVVHLMQDQLGEAGISLDSEAENRLALQVYRHIDNINTWTQKEMRCFVMQGMVKQLRQRIYTHFINGKEIKQSNLGVLSAADISLDAWLANRKEYAFHGNCTDIEQSFAESMNRLNEMVGLQSLKDTLSAIFCRIRFNEHRSRLGLPAEAHGAYHFIFTGNPGTGKTTVAQLLGKVFHALGILSKGEVITTGRNELVGTYIGQTEEKVNKLLERARGNVLFIDEAYNLYTDSDDHRDYGSRIIEGLLPVLAEPHPDMIIVLAGYEDEMERMLQSNPGLKGRFSYRLHFEDYSADELMQIAARFFKRNDYLLSDEAEQLLRETVAQTLAAKDRCFSNARWINQFIASGILPAMAQRVMQQPSGDAELYRTIERSDIEQAIGTLQPKATIKIMPRRRIGFRA</sequence>
<accession>A0ABR8V7B2</accession>
<dbReference type="Gene3D" id="1.10.8.60">
    <property type="match status" value="1"/>
</dbReference>
<proteinExistence type="inferred from homology"/>
<dbReference type="PRINTS" id="PR00819">
    <property type="entry name" value="CBXCFQXSUPER"/>
</dbReference>
<dbReference type="InterPro" id="IPR000641">
    <property type="entry name" value="CbxX/CfxQ"/>
</dbReference>
<evidence type="ECO:0000259" key="4">
    <source>
        <dbReference type="SMART" id="SM00382"/>
    </source>
</evidence>
<comment type="similarity">
    <text evidence="1">Belongs to the CbxX/CfxQ family.</text>
</comment>
<gene>
    <name evidence="5" type="ORF">H9626_00280</name>
</gene>
<evidence type="ECO:0000256" key="2">
    <source>
        <dbReference type="ARBA" id="ARBA00022741"/>
    </source>
</evidence>
<dbReference type="InterPro" id="IPR003959">
    <property type="entry name" value="ATPase_AAA_core"/>
</dbReference>
<name>A0ABR8V7B2_9BACT</name>